<reference evidence="18" key="1">
    <citation type="journal article" date="2011" name="Genome Res.">
        <title>Phylogeny-wide analysis of social amoeba genomes highlights ancient origins for complex intercellular communication.</title>
        <authorList>
            <person name="Heidel A.J."/>
            <person name="Lawal H.M."/>
            <person name="Felder M."/>
            <person name="Schilde C."/>
            <person name="Helps N.R."/>
            <person name="Tunggal B."/>
            <person name="Rivero F."/>
            <person name="John U."/>
            <person name="Schleicher M."/>
            <person name="Eichinger L."/>
            <person name="Platzer M."/>
            <person name="Noegel A.A."/>
            <person name="Schaap P."/>
            <person name="Gloeckner G."/>
        </authorList>
    </citation>
    <scope>NUCLEOTIDE SEQUENCE [LARGE SCALE GENOMIC DNA]</scope>
    <source>
        <strain evidence="18">SH3</strain>
    </source>
</reference>
<evidence type="ECO:0000313" key="17">
    <source>
        <dbReference type="EMBL" id="EGG18565.1"/>
    </source>
</evidence>
<dbReference type="PANTHER" id="PTHR13462:SF10">
    <property type="entry name" value="CALCIUM UNIPORTER PROTEIN, MITOCHONDRIAL"/>
    <property type="match status" value="1"/>
</dbReference>
<feature type="domain" description="Calcium uniporter protein C-terminal" evidence="16">
    <location>
        <begin position="88"/>
        <end position="260"/>
    </location>
</feature>
<dbReference type="KEGG" id="dfa:DFA_04059"/>
<dbReference type="STRING" id="1054147.F4Q164"/>
<feature type="transmembrane region" description="Helical" evidence="15">
    <location>
        <begin position="206"/>
        <end position="224"/>
    </location>
</feature>
<name>F4Q164_CACFS</name>
<evidence type="ECO:0000256" key="8">
    <source>
        <dbReference type="ARBA" id="ARBA00022837"/>
    </source>
</evidence>
<comment type="function">
    <text evidence="15">Mitochondrial inner membrane calcium uniporter that mediates calcium uptake into mitochondria. Mitochondrial calcium homeostasis plays key roles in cellular physiology and regulates cell bioenergetics, cytoplasmic calcium signals and activation of cell death pathways.</text>
</comment>
<feature type="transmembrane region" description="Helical" evidence="15">
    <location>
        <begin position="175"/>
        <end position="194"/>
    </location>
</feature>
<keyword evidence="10 15" id="KW-0406">Ion transport</keyword>
<dbReference type="Pfam" id="PF04678">
    <property type="entry name" value="MCU"/>
    <property type="match status" value="1"/>
</dbReference>
<dbReference type="PANTHER" id="PTHR13462">
    <property type="entry name" value="CALCIUM UNIPORTER PROTEIN, MITOCHONDRIAL"/>
    <property type="match status" value="1"/>
</dbReference>
<evidence type="ECO:0000256" key="9">
    <source>
        <dbReference type="ARBA" id="ARBA00022989"/>
    </source>
</evidence>
<evidence type="ECO:0000256" key="5">
    <source>
        <dbReference type="ARBA" id="ARBA00022673"/>
    </source>
</evidence>
<evidence type="ECO:0000313" key="18">
    <source>
        <dbReference type="Proteomes" id="UP000007797"/>
    </source>
</evidence>
<protein>
    <recommendedName>
        <fullName evidence="15">Calcium uniporter protein</fullName>
    </recommendedName>
</protein>
<dbReference type="OrthoDB" id="278338at2759"/>
<keyword evidence="3 15" id="KW-0813">Transport</keyword>
<comment type="domain">
    <text evidence="15">The selectivity filter, in which calcium ions are arranged in single file, is composed of two acidic rings separated by one helical turn along the central axis of the channel pore.</text>
</comment>
<comment type="similarity">
    <text evidence="2 15">Belongs to the MCU (TC 1.A.77) family.</text>
</comment>
<comment type="catalytic activity">
    <reaction evidence="14">
        <text>Ca(2+)(in) = Ca(2+)(out)</text>
        <dbReference type="Rhea" id="RHEA:29671"/>
        <dbReference type="ChEBI" id="CHEBI:29108"/>
    </reaction>
</comment>
<keyword evidence="13 15" id="KW-0407">Ion channel</keyword>
<evidence type="ECO:0000256" key="3">
    <source>
        <dbReference type="ARBA" id="ARBA00022448"/>
    </source>
</evidence>
<keyword evidence="11 15" id="KW-0496">Mitochondrion</keyword>
<keyword evidence="18" id="KW-1185">Reference proteome</keyword>
<dbReference type="InterPro" id="IPR039055">
    <property type="entry name" value="MCU_fam"/>
</dbReference>
<keyword evidence="4 15" id="KW-0109">Calcium transport</keyword>
<keyword evidence="7 15" id="KW-0999">Mitochondrion inner membrane</keyword>
<dbReference type="AlphaFoldDB" id="F4Q164"/>
<accession>F4Q164</accession>
<dbReference type="GO" id="GO:0036444">
    <property type="term" value="P:calcium import into the mitochondrion"/>
    <property type="evidence" value="ECO:0007669"/>
    <property type="project" value="EnsemblProtists"/>
</dbReference>
<keyword evidence="12 15" id="KW-0472">Membrane</keyword>
<sequence>MYAQAVNQLFRRSASLQRSAQLYQRLDASQAIKSTTSAADFGTILKGSNATKLRQRLDLDPRSKITFDDFKNLAIESGFKDNEVTPLSNALTQSGNIIHLPNSAVPNISNSVFIKPNHVYQSLYYVLDIENKGVGLEKLIQMKKEEINKVKANLAKYEPIKQDIDRRSTNSAHRIIWAGLGYLVLQAGVIGRLTWWDLSWDIMEPVTYFVSFGTVLIGYTYFTLTKTEYTFEALTDTLFKRKQAKLFNKLKFPVGEYNKLLELLDTKEEELKKLEYAASYHLSEHGEFVEQVPKN</sequence>
<evidence type="ECO:0000256" key="11">
    <source>
        <dbReference type="ARBA" id="ARBA00023128"/>
    </source>
</evidence>
<dbReference type="InterPro" id="IPR006769">
    <property type="entry name" value="MCU_C"/>
</dbReference>
<organism evidence="17 18">
    <name type="scientific">Cavenderia fasciculata</name>
    <name type="common">Slime mold</name>
    <name type="synonym">Dictyostelium fasciculatum</name>
    <dbReference type="NCBI Taxonomy" id="261658"/>
    <lineage>
        <taxon>Eukaryota</taxon>
        <taxon>Amoebozoa</taxon>
        <taxon>Evosea</taxon>
        <taxon>Eumycetozoa</taxon>
        <taxon>Dictyostelia</taxon>
        <taxon>Acytosteliales</taxon>
        <taxon>Cavenderiaceae</taxon>
        <taxon>Cavenderia</taxon>
    </lineage>
</organism>
<keyword evidence="8 15" id="KW-0106">Calcium</keyword>
<evidence type="ECO:0000256" key="7">
    <source>
        <dbReference type="ARBA" id="ARBA00022792"/>
    </source>
</evidence>
<evidence type="ECO:0000256" key="12">
    <source>
        <dbReference type="ARBA" id="ARBA00023136"/>
    </source>
</evidence>
<evidence type="ECO:0000256" key="14">
    <source>
        <dbReference type="ARBA" id="ARBA00036634"/>
    </source>
</evidence>
<keyword evidence="6 15" id="KW-0812">Transmembrane</keyword>
<evidence type="ECO:0000256" key="2">
    <source>
        <dbReference type="ARBA" id="ARBA00005653"/>
    </source>
</evidence>
<gene>
    <name evidence="17" type="ORF">DFA_04059</name>
</gene>
<evidence type="ECO:0000259" key="16">
    <source>
        <dbReference type="Pfam" id="PF04678"/>
    </source>
</evidence>
<dbReference type="EMBL" id="GL883018">
    <property type="protein sequence ID" value="EGG18565.1"/>
    <property type="molecule type" value="Genomic_DNA"/>
</dbReference>
<dbReference type="RefSeq" id="XP_004366469.1">
    <property type="nucleotide sequence ID" value="XM_004366412.1"/>
</dbReference>
<evidence type="ECO:0000256" key="6">
    <source>
        <dbReference type="ARBA" id="ARBA00022692"/>
    </source>
</evidence>
<comment type="subcellular location">
    <subcellularLocation>
        <location evidence="1 15">Mitochondrion inner membrane</location>
        <topology evidence="1 15">Multi-pass membrane protein</topology>
    </subcellularLocation>
</comment>
<evidence type="ECO:0000256" key="13">
    <source>
        <dbReference type="ARBA" id="ARBA00023303"/>
    </source>
</evidence>
<dbReference type="GO" id="GO:1990246">
    <property type="term" value="C:uniplex complex"/>
    <property type="evidence" value="ECO:0007669"/>
    <property type="project" value="TreeGrafter"/>
</dbReference>
<proteinExistence type="inferred from homology"/>
<dbReference type="OMA" id="DHSGCVV"/>
<dbReference type="GO" id="GO:0051560">
    <property type="term" value="P:mitochondrial calcium ion homeostasis"/>
    <property type="evidence" value="ECO:0007669"/>
    <property type="project" value="UniProtKB-UniRule"/>
</dbReference>
<dbReference type="GO" id="GO:0015292">
    <property type="term" value="F:uniporter activity"/>
    <property type="evidence" value="ECO:0007669"/>
    <property type="project" value="UniProtKB-UniRule"/>
</dbReference>
<keyword evidence="5 15" id="KW-0107">Calcium channel</keyword>
<evidence type="ECO:0000256" key="15">
    <source>
        <dbReference type="RuleBase" id="RU367035"/>
    </source>
</evidence>
<evidence type="ECO:0000256" key="1">
    <source>
        <dbReference type="ARBA" id="ARBA00004448"/>
    </source>
</evidence>
<evidence type="ECO:0000256" key="10">
    <source>
        <dbReference type="ARBA" id="ARBA00023065"/>
    </source>
</evidence>
<keyword evidence="9 15" id="KW-1133">Transmembrane helix</keyword>
<dbReference type="GeneID" id="14870477"/>
<evidence type="ECO:0000256" key="4">
    <source>
        <dbReference type="ARBA" id="ARBA00022568"/>
    </source>
</evidence>
<dbReference type="Proteomes" id="UP000007797">
    <property type="component" value="Unassembled WGS sequence"/>
</dbReference>
<dbReference type="GO" id="GO:0005262">
    <property type="term" value="F:calcium channel activity"/>
    <property type="evidence" value="ECO:0007669"/>
    <property type="project" value="UniProtKB-UniRule"/>
</dbReference>